<dbReference type="Gene3D" id="3.20.20.70">
    <property type="entry name" value="Aldolase class I"/>
    <property type="match status" value="1"/>
</dbReference>
<dbReference type="EC" id="2.3.3.13" evidence="2"/>
<dbReference type="AlphaFoldDB" id="A0A395P2J7"/>
<evidence type="ECO:0000256" key="4">
    <source>
        <dbReference type="ARBA" id="ARBA00022679"/>
    </source>
</evidence>
<keyword evidence="3" id="KW-0028">Amino-acid biosynthesis</keyword>
<dbReference type="InterPro" id="IPR013785">
    <property type="entry name" value="Aldolase_TIM"/>
</dbReference>
<dbReference type="STRING" id="490622.A0A395P2J7"/>
<dbReference type="Pfam" id="PF22615">
    <property type="entry name" value="IPMS_D2"/>
    <property type="match status" value="1"/>
</dbReference>
<dbReference type="SUPFAM" id="SSF89000">
    <property type="entry name" value="post-HMGL domain-like"/>
    <property type="match status" value="1"/>
</dbReference>
<dbReference type="OrthoDB" id="418791at2759"/>
<dbReference type="SUPFAM" id="SSF51569">
    <property type="entry name" value="Aldolase"/>
    <property type="match status" value="1"/>
</dbReference>
<dbReference type="InterPro" id="IPR036230">
    <property type="entry name" value="LeuA_allosteric_dom_sf"/>
</dbReference>
<dbReference type="Pfam" id="PF00682">
    <property type="entry name" value="HMGL-like"/>
    <property type="match status" value="1"/>
</dbReference>
<comment type="pathway">
    <text evidence="1">Amino-acid biosynthesis; L-leucine biosynthesis; L-leucine from 3-methyl-2-oxobutanoate: step 1/4.</text>
</comment>
<keyword evidence="4" id="KW-0808">Transferase</keyword>
<dbReference type="PROSITE" id="PS50991">
    <property type="entry name" value="PYR_CT"/>
    <property type="match status" value="1"/>
</dbReference>
<reference evidence="7 8" key="1">
    <citation type="journal article" date="2018" name="PLoS Pathog.">
        <title>Evolution of structural diversity of trichothecenes, a family of toxins produced by plant pathogenic and entomopathogenic fungi.</title>
        <authorList>
            <person name="Proctor R.H."/>
            <person name="McCormick S.P."/>
            <person name="Kim H.S."/>
            <person name="Cardoza R.E."/>
            <person name="Stanley A.M."/>
            <person name="Lindo L."/>
            <person name="Kelly A."/>
            <person name="Brown D.W."/>
            <person name="Lee T."/>
            <person name="Vaughan M.M."/>
            <person name="Alexander N.J."/>
            <person name="Busman M."/>
            <person name="Gutierrez S."/>
        </authorList>
    </citation>
    <scope>NUCLEOTIDE SEQUENCE [LARGE SCALE GENOMIC DNA]</scope>
    <source>
        <strain evidence="7 8">IBT 40837</strain>
    </source>
</reference>
<dbReference type="EMBL" id="PXOA01000026">
    <property type="protein sequence ID" value="RFU81801.1"/>
    <property type="molecule type" value="Genomic_DNA"/>
</dbReference>
<dbReference type="InterPro" id="IPR054692">
    <property type="entry name" value="LeuA-like_post-cat"/>
</dbReference>
<dbReference type="FunFam" id="3.30.160.270:FF:000002">
    <property type="entry name" value="2-isopropylmalate synthase"/>
    <property type="match status" value="1"/>
</dbReference>
<evidence type="ECO:0000256" key="5">
    <source>
        <dbReference type="ARBA" id="ARBA00023304"/>
    </source>
</evidence>
<name>A0A395P2J7_TRIAR</name>
<dbReference type="PANTHER" id="PTHR46911:SF1">
    <property type="entry name" value="2-ISOPROPYLMALATE SYNTHASE"/>
    <property type="match status" value="1"/>
</dbReference>
<dbReference type="InterPro" id="IPR000891">
    <property type="entry name" value="PYR_CT"/>
</dbReference>
<dbReference type="PANTHER" id="PTHR46911">
    <property type="match status" value="1"/>
</dbReference>
<feature type="domain" description="Pyruvate carboxyltransferase" evidence="6">
    <location>
        <begin position="1"/>
        <end position="258"/>
    </location>
</feature>
<proteinExistence type="predicted"/>
<protein>
    <recommendedName>
        <fullName evidence="2">2-isopropylmalate synthase</fullName>
        <ecNumber evidence="2">2.3.3.13</ecNumber>
    </recommendedName>
</protein>
<dbReference type="SMART" id="SM00917">
    <property type="entry name" value="LeuA_dimer"/>
    <property type="match status" value="1"/>
</dbReference>
<sequence length="533" mass="58816">MSGEEKWRYFQMLCALGYKEIEVSFPSASQIDFDFTRRLIETPGAVPDDVFLQVLSPCRPDLIRRTVESVRGAKKAIIHIYLATSECFRQVVFGYTEEQTLELAVKCTKLVRSLTKDNPEASGTQWQFEFSPECFSDTDPDYAARVCRAVKAAWEPSGENGDQIIFNLPATVELSTPNIYADLVEYFCNNIGDREKHPHNDRGCSIAAAELGQMAGADRVEGCLFGNGERTGNVDLVTLALNLYTQGVSPHIDFSDLNSVIDMVESCTKIPVHQRAPYGGSLVCAAFSGSHQDAIKKGFQNRQRLGLSSEDSWLGMPYLPLDPQDIGRNYEAIIRVNSQSGKGGSAFILHAKLQLDLPRSLQIAFSQIVQRRAEELGRELLASEITNLFETTYFVHENPRLSLVDYSITPDRSQSPMPSAPGRTQDTKSMIRIFEGVIDLDGQEFKLRGRGNGPISSMAAALKDIGIDLDVYDYKEHAIGEGKGVKAASYIECKPAGSKQTVWGVGIHEDVVQSSLLALLSAASNVSLTRMNM</sequence>
<organism evidence="7 8">
    <name type="scientific">Trichoderma arundinaceum</name>
    <dbReference type="NCBI Taxonomy" id="490622"/>
    <lineage>
        <taxon>Eukaryota</taxon>
        <taxon>Fungi</taxon>
        <taxon>Dikarya</taxon>
        <taxon>Ascomycota</taxon>
        <taxon>Pezizomycotina</taxon>
        <taxon>Sordariomycetes</taxon>
        <taxon>Hypocreomycetidae</taxon>
        <taxon>Hypocreales</taxon>
        <taxon>Hypocreaceae</taxon>
        <taxon>Trichoderma</taxon>
    </lineage>
</organism>
<gene>
    <name evidence="7" type="ORF">TARUN_391</name>
</gene>
<dbReference type="NCBIfam" id="TIGR00970">
    <property type="entry name" value="leuA_yeast"/>
    <property type="match status" value="1"/>
</dbReference>
<dbReference type="SUPFAM" id="SSF110921">
    <property type="entry name" value="2-isopropylmalate synthase LeuA, allosteric (dimerisation) domain"/>
    <property type="match status" value="1"/>
</dbReference>
<comment type="caution">
    <text evidence="7">The sequence shown here is derived from an EMBL/GenBank/DDBJ whole genome shotgun (WGS) entry which is preliminary data.</text>
</comment>
<evidence type="ECO:0000256" key="1">
    <source>
        <dbReference type="ARBA" id="ARBA00004689"/>
    </source>
</evidence>
<dbReference type="InterPro" id="IPR013709">
    <property type="entry name" value="2-isopropylmalate_synth_dimer"/>
</dbReference>
<dbReference type="NCBIfam" id="NF002991">
    <property type="entry name" value="PRK03739.1"/>
    <property type="match status" value="1"/>
</dbReference>
<dbReference type="GO" id="GO:0005739">
    <property type="term" value="C:mitochondrion"/>
    <property type="evidence" value="ECO:0007669"/>
    <property type="project" value="TreeGrafter"/>
</dbReference>
<evidence type="ECO:0000256" key="3">
    <source>
        <dbReference type="ARBA" id="ARBA00022605"/>
    </source>
</evidence>
<evidence type="ECO:0000256" key="2">
    <source>
        <dbReference type="ARBA" id="ARBA00012973"/>
    </source>
</evidence>
<dbReference type="Proteomes" id="UP000266272">
    <property type="component" value="Unassembled WGS sequence"/>
</dbReference>
<evidence type="ECO:0000313" key="8">
    <source>
        <dbReference type="Proteomes" id="UP000266272"/>
    </source>
</evidence>
<dbReference type="GO" id="GO:0003852">
    <property type="term" value="F:2-isopropylmalate synthase activity"/>
    <property type="evidence" value="ECO:0007669"/>
    <property type="project" value="UniProtKB-EC"/>
</dbReference>
<evidence type="ECO:0000259" key="6">
    <source>
        <dbReference type="PROSITE" id="PS50991"/>
    </source>
</evidence>
<keyword evidence="5" id="KW-0100">Branched-chain amino acid biosynthesis</keyword>
<dbReference type="GO" id="GO:0009098">
    <property type="term" value="P:L-leucine biosynthetic process"/>
    <property type="evidence" value="ECO:0007669"/>
    <property type="project" value="InterPro"/>
</dbReference>
<dbReference type="Gene3D" id="3.30.160.270">
    <property type="match status" value="1"/>
</dbReference>
<dbReference type="InterPro" id="IPR005668">
    <property type="entry name" value="IPM_Synthase"/>
</dbReference>
<evidence type="ECO:0000313" key="7">
    <source>
        <dbReference type="EMBL" id="RFU81801.1"/>
    </source>
</evidence>
<keyword evidence="8" id="KW-1185">Reference proteome</keyword>
<accession>A0A395P2J7</accession>
<dbReference type="Pfam" id="PF08502">
    <property type="entry name" value="LeuA_dimer"/>
    <property type="match status" value="1"/>
</dbReference>